<evidence type="ECO:0008006" key="3">
    <source>
        <dbReference type="Google" id="ProtNLM"/>
    </source>
</evidence>
<proteinExistence type="predicted"/>
<comment type="caution">
    <text evidence="1">The sequence shown here is derived from an EMBL/GenBank/DDBJ whole genome shotgun (WGS) entry which is preliminary data.</text>
</comment>
<accession>A0ABX0X854</accession>
<name>A0ABX0X854_9BACT</name>
<dbReference type="Proteomes" id="UP000770785">
    <property type="component" value="Unassembled WGS sequence"/>
</dbReference>
<keyword evidence="2" id="KW-1185">Reference proteome</keyword>
<sequence length="48" mass="5462">MEADFDKQMGSYLELILIRISSGLLMISSDVPQSPYNLRYGRADDRVP</sequence>
<evidence type="ECO:0000313" key="1">
    <source>
        <dbReference type="EMBL" id="NJC25038.1"/>
    </source>
</evidence>
<reference evidence="1 2" key="1">
    <citation type="submission" date="2020-03" db="EMBL/GenBank/DDBJ databases">
        <title>Genomic Encyclopedia of Type Strains, Phase IV (KMG-IV): sequencing the most valuable type-strain genomes for metagenomic binning, comparative biology and taxonomic classification.</title>
        <authorList>
            <person name="Goeker M."/>
        </authorList>
    </citation>
    <scope>NUCLEOTIDE SEQUENCE [LARGE SCALE GENOMIC DNA]</scope>
    <source>
        <strain evidence="1 2">DSM 105096</strain>
    </source>
</reference>
<evidence type="ECO:0000313" key="2">
    <source>
        <dbReference type="Proteomes" id="UP000770785"/>
    </source>
</evidence>
<protein>
    <recommendedName>
        <fullName evidence="3">Ycf15</fullName>
    </recommendedName>
</protein>
<gene>
    <name evidence="1" type="ORF">GGR27_000519</name>
</gene>
<dbReference type="EMBL" id="JAATJH010000001">
    <property type="protein sequence ID" value="NJC25038.1"/>
    <property type="molecule type" value="Genomic_DNA"/>
</dbReference>
<organism evidence="1 2">
    <name type="scientific">Neolewinella antarctica</name>
    <dbReference type="NCBI Taxonomy" id="442734"/>
    <lineage>
        <taxon>Bacteria</taxon>
        <taxon>Pseudomonadati</taxon>
        <taxon>Bacteroidota</taxon>
        <taxon>Saprospiria</taxon>
        <taxon>Saprospirales</taxon>
        <taxon>Lewinellaceae</taxon>
        <taxon>Neolewinella</taxon>
    </lineage>
</organism>